<keyword evidence="8" id="KW-0393">Immunoglobulin domain</keyword>
<dbReference type="GO" id="GO:0007411">
    <property type="term" value="P:axon guidance"/>
    <property type="evidence" value="ECO:0007669"/>
    <property type="project" value="TreeGrafter"/>
</dbReference>
<dbReference type="InterPro" id="IPR013783">
    <property type="entry name" value="Ig-like_fold"/>
</dbReference>
<evidence type="ECO:0000256" key="9">
    <source>
        <dbReference type="SAM" id="MobiDB-lite"/>
    </source>
</evidence>
<keyword evidence="7" id="KW-1015">Disulfide bond</keyword>
<feature type="domain" description="Fibronectin type-III" evidence="12">
    <location>
        <begin position="410"/>
        <end position="512"/>
    </location>
</feature>
<comment type="caution">
    <text evidence="13">The sequence shown here is derived from an EMBL/GenBank/DDBJ whole genome shotgun (WGS) entry which is preliminary data.</text>
</comment>
<dbReference type="GO" id="GO:0007156">
    <property type="term" value="P:homophilic cell adhesion via plasma membrane adhesion molecules"/>
    <property type="evidence" value="ECO:0007669"/>
    <property type="project" value="TreeGrafter"/>
</dbReference>
<evidence type="ECO:0000256" key="6">
    <source>
        <dbReference type="ARBA" id="ARBA00023136"/>
    </source>
</evidence>
<feature type="region of interest" description="Disordered" evidence="9">
    <location>
        <begin position="905"/>
        <end position="933"/>
    </location>
</feature>
<gene>
    <name evidence="13" type="ORF">RUM43_005272</name>
</gene>
<dbReference type="SMART" id="SM00060">
    <property type="entry name" value="FN3"/>
    <property type="match status" value="3"/>
</dbReference>
<keyword evidence="6 10" id="KW-0472">Membrane</keyword>
<dbReference type="EMBL" id="JAWJWE010000037">
    <property type="protein sequence ID" value="KAK6624981.1"/>
    <property type="molecule type" value="Genomic_DNA"/>
</dbReference>
<evidence type="ECO:0000256" key="10">
    <source>
        <dbReference type="SAM" id="Phobius"/>
    </source>
</evidence>
<dbReference type="Pfam" id="PF00041">
    <property type="entry name" value="fn3"/>
    <property type="match status" value="2"/>
</dbReference>
<dbReference type="SMART" id="SM00409">
    <property type="entry name" value="IG"/>
    <property type="match status" value="4"/>
</dbReference>
<dbReference type="FunFam" id="2.60.40.10:FF:000053">
    <property type="entry name" value="Roundabout guidance receptor 1"/>
    <property type="match status" value="1"/>
</dbReference>
<feature type="domain" description="Ig-like" evidence="11">
    <location>
        <begin position="196"/>
        <end position="291"/>
    </location>
</feature>
<dbReference type="FunFam" id="2.60.40.10:FF:000948">
    <property type="entry name" value="Roundabout 1"/>
    <property type="match status" value="1"/>
</dbReference>
<dbReference type="InterPro" id="IPR003599">
    <property type="entry name" value="Ig_sub"/>
</dbReference>
<dbReference type="PROSITE" id="PS50835">
    <property type="entry name" value="IG_LIKE"/>
    <property type="match status" value="4"/>
</dbReference>
<reference evidence="13 14" key="1">
    <citation type="submission" date="2023-10" db="EMBL/GenBank/DDBJ databases">
        <title>Genomes of two closely related lineages of the louse Polyplax serrata with different host specificities.</title>
        <authorList>
            <person name="Martinu J."/>
            <person name="Tarabai H."/>
            <person name="Stefka J."/>
            <person name="Hypsa V."/>
        </authorList>
    </citation>
    <scope>NUCLEOTIDE SEQUENCE [LARGE SCALE GENOMIC DNA]</scope>
    <source>
        <strain evidence="13">HR10_N</strain>
    </source>
</reference>
<dbReference type="GO" id="GO:0098632">
    <property type="term" value="F:cell-cell adhesion mediator activity"/>
    <property type="evidence" value="ECO:0007669"/>
    <property type="project" value="TreeGrafter"/>
</dbReference>
<dbReference type="GO" id="GO:0005886">
    <property type="term" value="C:plasma membrane"/>
    <property type="evidence" value="ECO:0007669"/>
    <property type="project" value="TreeGrafter"/>
</dbReference>
<dbReference type="Gene3D" id="2.60.40.10">
    <property type="entry name" value="Immunoglobulins"/>
    <property type="match status" value="7"/>
</dbReference>
<evidence type="ECO:0000259" key="11">
    <source>
        <dbReference type="PROSITE" id="PS50835"/>
    </source>
</evidence>
<dbReference type="InterPro" id="IPR036179">
    <property type="entry name" value="Ig-like_dom_sf"/>
</dbReference>
<feature type="domain" description="Fibronectin type-III" evidence="12">
    <location>
        <begin position="536"/>
        <end position="635"/>
    </location>
</feature>
<dbReference type="PROSITE" id="PS50853">
    <property type="entry name" value="FN3"/>
    <property type="match status" value="3"/>
</dbReference>
<feature type="domain" description="Ig-like" evidence="11">
    <location>
        <begin position="7"/>
        <end position="97"/>
    </location>
</feature>
<evidence type="ECO:0000256" key="2">
    <source>
        <dbReference type="ARBA" id="ARBA00022692"/>
    </source>
</evidence>
<dbReference type="SMART" id="SM00406">
    <property type="entry name" value="IGv"/>
    <property type="match status" value="2"/>
</dbReference>
<keyword evidence="2 10" id="KW-0812">Transmembrane</keyword>
<feature type="domain" description="Ig-like" evidence="11">
    <location>
        <begin position="105"/>
        <end position="191"/>
    </location>
</feature>
<dbReference type="SUPFAM" id="SSF48726">
    <property type="entry name" value="Immunoglobulin"/>
    <property type="match status" value="4"/>
</dbReference>
<dbReference type="AlphaFoldDB" id="A0AAN8PWQ5"/>
<dbReference type="FunFam" id="2.60.40.10:FF:001167">
    <property type="entry name" value="Roundabout 2, isoform B"/>
    <property type="match status" value="1"/>
</dbReference>
<feature type="compositionally biased region" description="Polar residues" evidence="9">
    <location>
        <begin position="1031"/>
        <end position="1043"/>
    </location>
</feature>
<dbReference type="SMART" id="SM00408">
    <property type="entry name" value="IGc2"/>
    <property type="match status" value="4"/>
</dbReference>
<feature type="compositionally biased region" description="Low complexity" evidence="9">
    <location>
        <begin position="1044"/>
        <end position="1057"/>
    </location>
</feature>
<keyword evidence="5 10" id="KW-1133">Transmembrane helix</keyword>
<dbReference type="Pfam" id="PF07679">
    <property type="entry name" value="I-set"/>
    <property type="match status" value="4"/>
</dbReference>
<dbReference type="GO" id="GO:0030424">
    <property type="term" value="C:axon"/>
    <property type="evidence" value="ECO:0007669"/>
    <property type="project" value="TreeGrafter"/>
</dbReference>
<comment type="subcellular location">
    <subcellularLocation>
        <location evidence="1">Membrane</location>
        <topology evidence="1">Single-pass membrane protein</topology>
    </subcellularLocation>
</comment>
<evidence type="ECO:0000256" key="8">
    <source>
        <dbReference type="ARBA" id="ARBA00023319"/>
    </source>
</evidence>
<feature type="compositionally biased region" description="Low complexity" evidence="9">
    <location>
        <begin position="917"/>
        <end position="929"/>
    </location>
</feature>
<evidence type="ECO:0000256" key="5">
    <source>
        <dbReference type="ARBA" id="ARBA00022989"/>
    </source>
</evidence>
<evidence type="ECO:0000259" key="12">
    <source>
        <dbReference type="PROSITE" id="PS50853"/>
    </source>
</evidence>
<dbReference type="SUPFAM" id="SSF49265">
    <property type="entry name" value="Fibronectin type III"/>
    <property type="match status" value="2"/>
</dbReference>
<dbReference type="InterPro" id="IPR003961">
    <property type="entry name" value="FN3_dom"/>
</dbReference>
<dbReference type="FunFam" id="2.60.40.10:FF:000032">
    <property type="entry name" value="palladin isoform X1"/>
    <property type="match status" value="1"/>
</dbReference>
<keyword evidence="3" id="KW-0732">Signal</keyword>
<feature type="region of interest" description="Disordered" evidence="9">
    <location>
        <begin position="1132"/>
        <end position="1155"/>
    </location>
</feature>
<evidence type="ECO:0000313" key="13">
    <source>
        <dbReference type="EMBL" id="KAK6624981.1"/>
    </source>
</evidence>
<dbReference type="InterPro" id="IPR013098">
    <property type="entry name" value="Ig_I-set"/>
</dbReference>
<keyword evidence="4" id="KW-0677">Repeat</keyword>
<name>A0AAN8PWQ5_POLSC</name>
<dbReference type="PANTHER" id="PTHR10075:SF100">
    <property type="entry name" value="FASCICLIN-2"/>
    <property type="match status" value="1"/>
</dbReference>
<sequence length="1155" mass="125236">MSSATDPVLREDFRAFPHNTRAAQGETALLECGPPKGHPEPTVFWKKNGHIVDLDKNKRFRIVDGGNLAIQDVRQSDDGKYQCIAKNIVGTRESPIALLKVHVKPIITKGPTDAVVLAGNSVEFQCKVGGDPLPDVLWRRTAGSGNMPLGRVHIMEDRSLRLENVTPEDEGEYSCEADNAVGTVSASATLVVYSTPKLKQKPQDQIVDLETDATFECGADGNPRPSIFWSVEGNRSLYFPGANVDRFSASTTLDGRIQLSLHGVTQSDSGLVVVCSAVNPAGSASSKARLVVVSQEDHPPPIIIQGPLNQTLPFKTIGALPCKATGNPTPVISWYRDGVPLVSGLDRINISETGNLVIQELEKVDSGYYTCVASSVSGKSTWAAQLRVESPTNPNINFFRAPDTTAFPGAPSRPQVVNKTEDSATITWTRSPKIGASSLLGYQIESFSRETFSVNSSVSGGWIVLAKRVSGPTYIQQQLQPGLTYRFLVRAENSHGFSPPSAVSEPIAIGRGNTRGIENKEERLLKEAKATLSSSHVVDLVEAVPVSSTSIKLVWEILNSEFVEGFYIYSRSLGGGGHRGADSYSMLTVLHAGGALGFQVTGLAKFTRYEFFLVPFYKTIDGKPSNSKTTRTLEDVPSEAPLHMEAILFNSTAVHLKWKPPPQYTHNGIIRSYLVVVEGNGLNNVTVSTSSPSLLLTNLTAGVTYSVRTAASTKAGVGPFSSAASLRLDPASRVLLTDHHLRQSFGSPGGESLNPETYSGNDFLTETWFIALLGSMVAVMVLLFAAMLLVRRRQLELKKSTFPGLHESRSNGAVLATPLSLKAAVGLPHPLANPLNHTNNESTLWIESRGNWRQTTNEKESEVRLLQVLGGKILPEYADTEGICEKPENIPDYAEVDTTHTLTTFQSGREGGDEKSNSVGCSSEEGSVSPAPYATTTLITGSRNHVNNRVGWMHITPNPIELLEEASYPPAQNDSGNIYTDSYFHKMFLVSSQGKILSNGRPPVPPNPPSPMPFNVSNNGTLRRMGKNSHAVRQQQLTLSGDVTNKSRTSLTNLTSTRKTDSTQPDIINCQQLTPPPPAYSRVMETSPQWKIHNSNRAILTTSEETPLKNSINAHSLSSFAVPTNYPAQSRHTGHVQYQPVYHNSSRSEPGGNFT</sequence>
<dbReference type="InterPro" id="IPR007110">
    <property type="entry name" value="Ig-like_dom"/>
</dbReference>
<dbReference type="CDD" id="cd00063">
    <property type="entry name" value="FN3"/>
    <property type="match status" value="3"/>
</dbReference>
<dbReference type="InterPro" id="IPR003598">
    <property type="entry name" value="Ig_sub2"/>
</dbReference>
<dbReference type="InterPro" id="IPR036116">
    <property type="entry name" value="FN3_sf"/>
</dbReference>
<evidence type="ECO:0000256" key="1">
    <source>
        <dbReference type="ARBA" id="ARBA00004167"/>
    </source>
</evidence>
<evidence type="ECO:0000256" key="4">
    <source>
        <dbReference type="ARBA" id="ARBA00022737"/>
    </source>
</evidence>
<dbReference type="PANTHER" id="PTHR10075">
    <property type="entry name" value="BASIGIN RELATED"/>
    <property type="match status" value="1"/>
</dbReference>
<proteinExistence type="predicted"/>
<feature type="domain" description="Ig-like" evidence="11">
    <location>
        <begin position="300"/>
        <end position="389"/>
    </location>
</feature>
<dbReference type="Proteomes" id="UP001372834">
    <property type="component" value="Unassembled WGS sequence"/>
</dbReference>
<evidence type="ECO:0000256" key="7">
    <source>
        <dbReference type="ARBA" id="ARBA00023157"/>
    </source>
</evidence>
<dbReference type="InterPro" id="IPR013106">
    <property type="entry name" value="Ig_V-set"/>
</dbReference>
<organism evidence="13 14">
    <name type="scientific">Polyplax serrata</name>
    <name type="common">Common mouse louse</name>
    <dbReference type="NCBI Taxonomy" id="468196"/>
    <lineage>
        <taxon>Eukaryota</taxon>
        <taxon>Metazoa</taxon>
        <taxon>Ecdysozoa</taxon>
        <taxon>Arthropoda</taxon>
        <taxon>Hexapoda</taxon>
        <taxon>Insecta</taxon>
        <taxon>Pterygota</taxon>
        <taxon>Neoptera</taxon>
        <taxon>Paraneoptera</taxon>
        <taxon>Psocodea</taxon>
        <taxon>Troctomorpha</taxon>
        <taxon>Phthiraptera</taxon>
        <taxon>Anoplura</taxon>
        <taxon>Polyplacidae</taxon>
        <taxon>Polyplax</taxon>
    </lineage>
</organism>
<protein>
    <submittedName>
        <fullName evidence="13">Uncharacterized protein</fullName>
    </submittedName>
</protein>
<accession>A0AAN8PWQ5</accession>
<feature type="region of interest" description="Disordered" evidence="9">
    <location>
        <begin position="1026"/>
        <end position="1063"/>
    </location>
</feature>
<dbReference type="FunFam" id="2.60.40.10:FF:000008">
    <property type="entry name" value="roundabout homolog 2 isoform X2"/>
    <property type="match status" value="1"/>
</dbReference>
<feature type="domain" description="Fibronectin type-III" evidence="12">
    <location>
        <begin position="640"/>
        <end position="731"/>
    </location>
</feature>
<feature type="transmembrane region" description="Helical" evidence="10">
    <location>
        <begin position="768"/>
        <end position="790"/>
    </location>
</feature>
<evidence type="ECO:0000313" key="14">
    <source>
        <dbReference type="Proteomes" id="UP001372834"/>
    </source>
</evidence>
<evidence type="ECO:0000256" key="3">
    <source>
        <dbReference type="ARBA" id="ARBA00022729"/>
    </source>
</evidence>
<dbReference type="GO" id="GO:0070593">
    <property type="term" value="P:dendrite self-avoidance"/>
    <property type="evidence" value="ECO:0007669"/>
    <property type="project" value="TreeGrafter"/>
</dbReference>